<evidence type="ECO:0000256" key="6">
    <source>
        <dbReference type="ARBA" id="ARBA00022989"/>
    </source>
</evidence>
<dbReference type="RefSeq" id="WP_227229855.1">
    <property type="nucleotide sequence ID" value="NZ_JAJCVJ010000002.1"/>
</dbReference>
<evidence type="ECO:0000256" key="3">
    <source>
        <dbReference type="ARBA" id="ARBA00022676"/>
    </source>
</evidence>
<feature type="transmembrane region" description="Helical" evidence="8">
    <location>
        <begin position="506"/>
        <end position="524"/>
    </location>
</feature>
<dbReference type="AlphaFoldDB" id="A0ABD5RC83"/>
<evidence type="ECO:0000313" key="10">
    <source>
        <dbReference type="Proteomes" id="UP001596201"/>
    </source>
</evidence>
<dbReference type="EMBL" id="JBHSKX010000002">
    <property type="protein sequence ID" value="MFC5367607.1"/>
    <property type="molecule type" value="Genomic_DNA"/>
</dbReference>
<evidence type="ECO:0000313" key="9">
    <source>
        <dbReference type="EMBL" id="MFC5367607.1"/>
    </source>
</evidence>
<evidence type="ECO:0000256" key="4">
    <source>
        <dbReference type="ARBA" id="ARBA00022679"/>
    </source>
</evidence>
<dbReference type="GO" id="GO:0016757">
    <property type="term" value="F:glycosyltransferase activity"/>
    <property type="evidence" value="ECO:0007669"/>
    <property type="project" value="UniProtKB-KW"/>
</dbReference>
<feature type="transmembrane region" description="Helical" evidence="8">
    <location>
        <begin position="40"/>
        <end position="60"/>
    </location>
</feature>
<feature type="transmembrane region" description="Helical" evidence="8">
    <location>
        <begin position="16"/>
        <end position="34"/>
    </location>
</feature>
<dbReference type="GO" id="GO:0005886">
    <property type="term" value="C:plasma membrane"/>
    <property type="evidence" value="ECO:0007669"/>
    <property type="project" value="UniProtKB-SubCell"/>
</dbReference>
<keyword evidence="5 8" id="KW-0812">Transmembrane</keyword>
<organism evidence="9 10">
    <name type="scientific">Salinirubrum litoreum</name>
    <dbReference type="NCBI Taxonomy" id="1126234"/>
    <lineage>
        <taxon>Archaea</taxon>
        <taxon>Methanobacteriati</taxon>
        <taxon>Methanobacteriota</taxon>
        <taxon>Stenosarchaea group</taxon>
        <taxon>Halobacteria</taxon>
        <taxon>Halobacteriales</taxon>
        <taxon>Haloferacaceae</taxon>
        <taxon>Salinirubrum</taxon>
    </lineage>
</organism>
<evidence type="ECO:0000256" key="1">
    <source>
        <dbReference type="ARBA" id="ARBA00004651"/>
    </source>
</evidence>
<feature type="transmembrane region" description="Helical" evidence="8">
    <location>
        <begin position="288"/>
        <end position="315"/>
    </location>
</feature>
<proteinExistence type="predicted"/>
<feature type="transmembrane region" description="Helical" evidence="8">
    <location>
        <begin position="451"/>
        <end position="470"/>
    </location>
</feature>
<feature type="transmembrane region" description="Helical" evidence="8">
    <location>
        <begin position="104"/>
        <end position="124"/>
    </location>
</feature>
<comment type="subcellular location">
    <subcellularLocation>
        <location evidence="1">Cell membrane</location>
        <topology evidence="1">Multi-pass membrane protein</topology>
    </subcellularLocation>
</comment>
<feature type="transmembrane region" description="Helical" evidence="8">
    <location>
        <begin position="209"/>
        <end position="226"/>
    </location>
</feature>
<dbReference type="EC" id="2.4.-.-" evidence="9"/>
<feature type="transmembrane region" description="Helical" evidence="8">
    <location>
        <begin position="376"/>
        <end position="397"/>
    </location>
</feature>
<feature type="transmembrane region" description="Helical" evidence="8">
    <location>
        <begin position="417"/>
        <end position="439"/>
    </location>
</feature>
<sequence>MSRTTSLSGRLSRLDLDVLAAAAGLLLGVALLPLQLLSSQIFIVTLPIVLVAGSVLYLLAARHTGTNDGLPQLSPAAQRGLVGLVFLGLGGMVAAAALGGERTIVFMDLAGVVGVALLAQTLFADERHLSPAVVLVELLAFTAVLRFAATYTAPGYIGVDVWSHTTFVEQILAADALGAIQESKYYASPLYHLLTVATATMGGLSVRNALYLSLGVAMVVAPLFVYGTARLFVPARWALAAGVLYAVADQAIRWGIHLIPTSLGLLFFLACLYCLVRVTHASDHWRGFGLLAFFSTAIVLTHQLSSFIMLVLLGGGLVAQVLLRFDLFEDDSEPLAFVGGAAGPVNIAGLVAFDFGLILFTWSLTPYKGDTFLETVLNYLYINLLQAGFLDGVSSGAGGASQAGAQESQQLLATVSAYVTELGFLLLIFAGFVGCLALLNRARASQSTYALVVAISAMLFVVLGLPLFGIENFVPGRWIAFLYAPLAVVGVLGLRHLAARTPTTVAVAVLLLLIAVYPNVMVLSNDGAMDNPVFPGQHERLSYTEQELAALETVGDLKPPDRSESELYTDDPYGTVWERTDTHPAEPLPARDGRVIPQEFTVYRSYQSEHASYFEANATGETAGRPVNLDPPKEEVCPPAANYVYANGQVTACTLPN</sequence>
<accession>A0ABD5RC83</accession>
<keyword evidence="2" id="KW-1003">Cell membrane</keyword>
<keyword evidence="3 9" id="KW-0328">Glycosyltransferase</keyword>
<keyword evidence="4 9" id="KW-0808">Transferase</keyword>
<comment type="caution">
    <text evidence="9">The sequence shown here is derived from an EMBL/GenBank/DDBJ whole genome shotgun (WGS) entry which is preliminary data.</text>
</comment>
<keyword evidence="7 8" id="KW-0472">Membrane</keyword>
<evidence type="ECO:0000256" key="8">
    <source>
        <dbReference type="SAM" id="Phobius"/>
    </source>
</evidence>
<feature type="transmembrane region" description="Helical" evidence="8">
    <location>
        <begin position="81"/>
        <end position="98"/>
    </location>
</feature>
<dbReference type="PANTHER" id="PTHR33908">
    <property type="entry name" value="MANNOSYLTRANSFERASE YKCB-RELATED"/>
    <property type="match status" value="1"/>
</dbReference>
<evidence type="ECO:0000256" key="5">
    <source>
        <dbReference type="ARBA" id="ARBA00022692"/>
    </source>
</evidence>
<evidence type="ECO:0000256" key="7">
    <source>
        <dbReference type="ARBA" id="ARBA00023136"/>
    </source>
</evidence>
<evidence type="ECO:0000256" key="2">
    <source>
        <dbReference type="ARBA" id="ARBA00022475"/>
    </source>
</evidence>
<name>A0ABD5RC83_9EURY</name>
<feature type="transmembrane region" description="Helical" evidence="8">
    <location>
        <begin position="131"/>
        <end position="149"/>
    </location>
</feature>
<protein>
    <submittedName>
        <fullName evidence="9">ArnT family glycosyltransferase</fullName>
        <ecNumber evidence="9">2.4.-.-</ecNumber>
    </submittedName>
</protein>
<feature type="transmembrane region" description="Helical" evidence="8">
    <location>
        <begin position="254"/>
        <end position="276"/>
    </location>
</feature>
<feature type="transmembrane region" description="Helical" evidence="8">
    <location>
        <begin position="476"/>
        <end position="494"/>
    </location>
</feature>
<keyword evidence="6 8" id="KW-1133">Transmembrane helix</keyword>
<feature type="transmembrane region" description="Helical" evidence="8">
    <location>
        <begin position="335"/>
        <end position="364"/>
    </location>
</feature>
<dbReference type="GO" id="GO:0008610">
    <property type="term" value="P:lipid biosynthetic process"/>
    <property type="evidence" value="ECO:0007669"/>
    <property type="project" value="UniProtKB-ARBA"/>
</dbReference>
<reference evidence="9 10" key="1">
    <citation type="journal article" date="2019" name="Int. J. Syst. Evol. Microbiol.">
        <title>The Global Catalogue of Microorganisms (GCM) 10K type strain sequencing project: providing services to taxonomists for standard genome sequencing and annotation.</title>
        <authorList>
            <consortium name="The Broad Institute Genomics Platform"/>
            <consortium name="The Broad Institute Genome Sequencing Center for Infectious Disease"/>
            <person name="Wu L."/>
            <person name="Ma J."/>
        </authorList>
    </citation>
    <scope>NUCLEOTIDE SEQUENCE [LARGE SCALE GENOMIC DNA]</scope>
    <source>
        <strain evidence="9 10">CGMCC 1.12237</strain>
    </source>
</reference>
<dbReference type="Proteomes" id="UP001596201">
    <property type="component" value="Unassembled WGS sequence"/>
</dbReference>
<keyword evidence="10" id="KW-1185">Reference proteome</keyword>
<dbReference type="PANTHER" id="PTHR33908:SF11">
    <property type="entry name" value="MEMBRANE PROTEIN"/>
    <property type="match status" value="1"/>
</dbReference>
<gene>
    <name evidence="9" type="ORF">ACFPJ5_11735</name>
</gene>
<dbReference type="InterPro" id="IPR050297">
    <property type="entry name" value="LipidA_mod_glycosyltrf_83"/>
</dbReference>